<evidence type="ECO:0000256" key="4">
    <source>
        <dbReference type="ARBA" id="ARBA00022989"/>
    </source>
</evidence>
<dbReference type="GO" id="GO:0016020">
    <property type="term" value="C:membrane"/>
    <property type="evidence" value="ECO:0007669"/>
    <property type="project" value="UniProtKB-SubCell"/>
</dbReference>
<dbReference type="RefSeq" id="XP_033648988.1">
    <property type="nucleotide sequence ID" value="XM_033794264.1"/>
</dbReference>
<feature type="transmembrane region" description="Helical" evidence="7">
    <location>
        <begin position="196"/>
        <end position="215"/>
    </location>
</feature>
<dbReference type="GO" id="GO:0022857">
    <property type="term" value="F:transmembrane transporter activity"/>
    <property type="evidence" value="ECO:0007669"/>
    <property type="project" value="InterPro"/>
</dbReference>
<comment type="subcellular location">
    <subcellularLocation>
        <location evidence="1">Membrane</location>
        <topology evidence="1">Multi-pass membrane protein</topology>
    </subcellularLocation>
</comment>
<feature type="transmembrane region" description="Helical" evidence="7">
    <location>
        <begin position="249"/>
        <end position="267"/>
    </location>
</feature>
<accession>A0A6A6J8B3</accession>
<proteinExistence type="inferred from homology"/>
<keyword evidence="9" id="KW-1185">Reference proteome</keyword>
<feature type="region of interest" description="Disordered" evidence="6">
    <location>
        <begin position="1"/>
        <end position="31"/>
    </location>
</feature>
<keyword evidence="4 7" id="KW-1133">Transmembrane helix</keyword>
<dbReference type="GeneID" id="54547439"/>
<dbReference type="InterPro" id="IPR000109">
    <property type="entry name" value="POT_fam"/>
</dbReference>
<dbReference type="Pfam" id="PF00854">
    <property type="entry name" value="PTR2"/>
    <property type="match status" value="1"/>
</dbReference>
<gene>
    <name evidence="8" type="ORF">EI97DRAFT_268231</name>
</gene>
<dbReference type="SUPFAM" id="SSF103473">
    <property type="entry name" value="MFS general substrate transporter"/>
    <property type="match status" value="1"/>
</dbReference>
<dbReference type="EMBL" id="ML986541">
    <property type="protein sequence ID" value="KAF2271449.1"/>
    <property type="molecule type" value="Genomic_DNA"/>
</dbReference>
<feature type="transmembrane region" description="Helical" evidence="7">
    <location>
        <begin position="166"/>
        <end position="184"/>
    </location>
</feature>
<evidence type="ECO:0000256" key="1">
    <source>
        <dbReference type="ARBA" id="ARBA00004141"/>
    </source>
</evidence>
<dbReference type="AlphaFoldDB" id="A0A6A6J8B3"/>
<comment type="similarity">
    <text evidence="2">Belongs to the major facilitator superfamily. Proton-dependent oligopeptide transporter (POT/PTR) (TC 2.A.17) family.</text>
</comment>
<feature type="transmembrane region" description="Helical" evidence="7">
    <location>
        <begin position="541"/>
        <end position="562"/>
    </location>
</feature>
<evidence type="ECO:0000313" key="9">
    <source>
        <dbReference type="Proteomes" id="UP000800097"/>
    </source>
</evidence>
<feature type="transmembrane region" description="Helical" evidence="7">
    <location>
        <begin position="136"/>
        <end position="154"/>
    </location>
</feature>
<feature type="transmembrane region" description="Helical" evidence="7">
    <location>
        <begin position="395"/>
        <end position="414"/>
    </location>
</feature>
<keyword evidence="5 7" id="KW-0472">Membrane</keyword>
<organism evidence="8 9">
    <name type="scientific">Westerdykella ornata</name>
    <dbReference type="NCBI Taxonomy" id="318751"/>
    <lineage>
        <taxon>Eukaryota</taxon>
        <taxon>Fungi</taxon>
        <taxon>Dikarya</taxon>
        <taxon>Ascomycota</taxon>
        <taxon>Pezizomycotina</taxon>
        <taxon>Dothideomycetes</taxon>
        <taxon>Pleosporomycetidae</taxon>
        <taxon>Pleosporales</taxon>
        <taxon>Sporormiaceae</taxon>
        <taxon>Westerdykella</taxon>
    </lineage>
</organism>
<feature type="compositionally biased region" description="Basic and acidic residues" evidence="6">
    <location>
        <begin position="10"/>
        <end position="27"/>
    </location>
</feature>
<evidence type="ECO:0000256" key="5">
    <source>
        <dbReference type="ARBA" id="ARBA00023136"/>
    </source>
</evidence>
<name>A0A6A6J8B3_WESOR</name>
<sequence>MQLPRQAQLKMEKTPHENASGIDDKDGLGSTPVLITRSVTSEQSFCRYDEARHPSPNNTSPEALPSLPKVVDRIPFAAWAVIFAGAFERFAYFGLIAPWQNYMQHPRKHTKPNSIDVRYNSLPGALGLGQAMATNMSNAFFLISFLTPMFFAVLSDSKLGRYKTLMLGLACYLVGCVVITATSTPRSLEREAGLPGLVVSMAFVALGAGSIKACYAPFLGDQIVHCGKEAERVEKIKGRLVVVSRERTLQFVYNAYYCLASIPVTYLEHRYGFWQAYLLATGALVVSIMLFLLWGGWFIKLEPQGNMLPQASRVLVCSMRSGLRLDHAKPAYQEARSRRIVPWTDEFVEEIKQGLVACRVIFCLLFFYLVVSQMYNNLVSQAGSMRLSGIPNDLPQAFSGVACIIFGPLIQWLYSVLARNLIELGPIARLVSAFVFCGLSMVYAAVLQRSIYASSPCFSRPLVCSAGAGKPNNISVFLQIPTYFLLAIGEILGFVTAFEYAYRKAPTGMKAIVMAFSQLTAGLASALGMAVSPAAKDPNMVVLYAVLAGVMGANAALFWWIFRRLDRVDGREMQQNDIEEENDRQGASL</sequence>
<reference evidence="8" key="1">
    <citation type="journal article" date="2020" name="Stud. Mycol.">
        <title>101 Dothideomycetes genomes: a test case for predicting lifestyles and emergence of pathogens.</title>
        <authorList>
            <person name="Haridas S."/>
            <person name="Albert R."/>
            <person name="Binder M."/>
            <person name="Bloem J."/>
            <person name="Labutti K."/>
            <person name="Salamov A."/>
            <person name="Andreopoulos B."/>
            <person name="Baker S."/>
            <person name="Barry K."/>
            <person name="Bills G."/>
            <person name="Bluhm B."/>
            <person name="Cannon C."/>
            <person name="Castanera R."/>
            <person name="Culley D."/>
            <person name="Daum C."/>
            <person name="Ezra D."/>
            <person name="Gonzalez J."/>
            <person name="Henrissat B."/>
            <person name="Kuo A."/>
            <person name="Liang C."/>
            <person name="Lipzen A."/>
            <person name="Lutzoni F."/>
            <person name="Magnuson J."/>
            <person name="Mondo S."/>
            <person name="Nolan M."/>
            <person name="Ohm R."/>
            <person name="Pangilinan J."/>
            <person name="Park H.-J."/>
            <person name="Ramirez L."/>
            <person name="Alfaro M."/>
            <person name="Sun H."/>
            <person name="Tritt A."/>
            <person name="Yoshinaga Y."/>
            <person name="Zwiers L.-H."/>
            <person name="Turgeon B."/>
            <person name="Goodwin S."/>
            <person name="Spatafora J."/>
            <person name="Crous P."/>
            <person name="Grigoriev I."/>
        </authorList>
    </citation>
    <scope>NUCLEOTIDE SEQUENCE</scope>
    <source>
        <strain evidence="8">CBS 379.55</strain>
    </source>
</reference>
<evidence type="ECO:0000256" key="6">
    <source>
        <dbReference type="SAM" id="MobiDB-lite"/>
    </source>
</evidence>
<dbReference type="OrthoDB" id="8904098at2759"/>
<dbReference type="Proteomes" id="UP000800097">
    <property type="component" value="Unassembled WGS sequence"/>
</dbReference>
<evidence type="ECO:0000256" key="3">
    <source>
        <dbReference type="ARBA" id="ARBA00022692"/>
    </source>
</evidence>
<feature type="transmembrane region" description="Helical" evidence="7">
    <location>
        <begin position="480"/>
        <end position="500"/>
    </location>
</feature>
<evidence type="ECO:0000256" key="7">
    <source>
        <dbReference type="SAM" id="Phobius"/>
    </source>
</evidence>
<feature type="transmembrane region" description="Helical" evidence="7">
    <location>
        <begin position="426"/>
        <end position="446"/>
    </location>
</feature>
<dbReference type="Gene3D" id="1.20.1250.20">
    <property type="entry name" value="MFS general substrate transporter like domains"/>
    <property type="match status" value="1"/>
</dbReference>
<feature type="transmembrane region" description="Helical" evidence="7">
    <location>
        <begin position="76"/>
        <end position="99"/>
    </location>
</feature>
<evidence type="ECO:0000313" key="8">
    <source>
        <dbReference type="EMBL" id="KAF2271449.1"/>
    </source>
</evidence>
<dbReference type="PANTHER" id="PTHR11654">
    <property type="entry name" value="OLIGOPEPTIDE TRANSPORTER-RELATED"/>
    <property type="match status" value="1"/>
</dbReference>
<keyword evidence="3 7" id="KW-0812">Transmembrane</keyword>
<feature type="transmembrane region" description="Helical" evidence="7">
    <location>
        <begin position="356"/>
        <end position="375"/>
    </location>
</feature>
<dbReference type="InterPro" id="IPR036259">
    <property type="entry name" value="MFS_trans_sf"/>
</dbReference>
<feature type="transmembrane region" description="Helical" evidence="7">
    <location>
        <begin position="512"/>
        <end position="535"/>
    </location>
</feature>
<feature type="transmembrane region" description="Helical" evidence="7">
    <location>
        <begin position="273"/>
        <end position="299"/>
    </location>
</feature>
<evidence type="ECO:0000256" key="2">
    <source>
        <dbReference type="ARBA" id="ARBA00005982"/>
    </source>
</evidence>
<protein>
    <submittedName>
        <fullName evidence="8">MFS general substrate transporter</fullName>
    </submittedName>
</protein>